<evidence type="ECO:0000256" key="1">
    <source>
        <dbReference type="SAM" id="Phobius"/>
    </source>
</evidence>
<dbReference type="EMBL" id="UGSB01000001">
    <property type="protein sequence ID" value="SUA53876.1"/>
    <property type="molecule type" value="Genomic_DNA"/>
</dbReference>
<protein>
    <submittedName>
        <fullName evidence="2">Uncharacterized protein</fullName>
    </submittedName>
</protein>
<gene>
    <name evidence="2" type="ORF">NCTC11997_01337</name>
</gene>
<accession>A0A378XE44</accession>
<reference evidence="2 3" key="1">
    <citation type="submission" date="2018-06" db="EMBL/GenBank/DDBJ databases">
        <authorList>
            <consortium name="Pathogen Informatics"/>
            <person name="Doyle S."/>
        </authorList>
    </citation>
    <scope>NUCLEOTIDE SEQUENCE [LARGE SCALE GENOMIC DNA]</scope>
    <source>
        <strain evidence="2 3">NCTC11997</strain>
    </source>
</reference>
<name>A0A378XE44_9BURK</name>
<keyword evidence="1" id="KW-1133">Transmembrane helix</keyword>
<dbReference type="AlphaFoldDB" id="A0A378XE44"/>
<organism evidence="2 3">
    <name type="scientific">Oligella ureolytica</name>
    <dbReference type="NCBI Taxonomy" id="90244"/>
    <lineage>
        <taxon>Bacteria</taxon>
        <taxon>Pseudomonadati</taxon>
        <taxon>Pseudomonadota</taxon>
        <taxon>Betaproteobacteria</taxon>
        <taxon>Burkholderiales</taxon>
        <taxon>Alcaligenaceae</taxon>
        <taxon>Oligella</taxon>
    </lineage>
</organism>
<sequence>MMIDSSLLNDYGNQWLMLYAELSQFFMVFNWIK</sequence>
<keyword evidence="1" id="KW-0812">Transmembrane</keyword>
<evidence type="ECO:0000313" key="3">
    <source>
        <dbReference type="Proteomes" id="UP000254603"/>
    </source>
</evidence>
<evidence type="ECO:0000313" key="2">
    <source>
        <dbReference type="EMBL" id="SUA53876.1"/>
    </source>
</evidence>
<proteinExistence type="predicted"/>
<dbReference type="Proteomes" id="UP000254603">
    <property type="component" value="Unassembled WGS sequence"/>
</dbReference>
<feature type="transmembrane region" description="Helical" evidence="1">
    <location>
        <begin position="12"/>
        <end position="32"/>
    </location>
</feature>
<keyword evidence="1" id="KW-0472">Membrane</keyword>